<dbReference type="EMBL" id="CP023702">
    <property type="protein sequence ID" value="QEU76079.1"/>
    <property type="molecule type" value="Genomic_DNA"/>
</dbReference>
<evidence type="ECO:0000313" key="3">
    <source>
        <dbReference type="Proteomes" id="UP000326178"/>
    </source>
</evidence>
<evidence type="ECO:0000313" key="2">
    <source>
        <dbReference type="EMBL" id="QEU76079.1"/>
    </source>
</evidence>
<dbReference type="OrthoDB" id="3400680at2"/>
<dbReference type="KEGG" id="snk:CP967_32570"/>
<reference evidence="2 3" key="1">
    <citation type="submission" date="2017-09" db="EMBL/GenBank/DDBJ databases">
        <authorList>
            <person name="Lee N."/>
            <person name="Cho B.-K."/>
        </authorList>
    </citation>
    <scope>NUCLEOTIDE SEQUENCE [LARGE SCALE GENOMIC DNA]</scope>
    <source>
        <strain evidence="2 3">ATCC 12769</strain>
    </source>
</reference>
<protein>
    <submittedName>
        <fullName evidence="2">Uncharacterized protein</fullName>
    </submittedName>
</protein>
<sequence length="70" mass="7418">MSEESESTSVSGRSGPGGTPDRLLHTGGSEQPSAEDLVLASGRDLTPENLAWAERRLAQEGRTAVDKRLP</sequence>
<gene>
    <name evidence="2" type="ORF">CP967_32570</name>
</gene>
<dbReference type="RefSeq" id="WP_150491395.1">
    <property type="nucleotide sequence ID" value="NZ_BMUV01000012.1"/>
</dbReference>
<evidence type="ECO:0000256" key="1">
    <source>
        <dbReference type="SAM" id="MobiDB-lite"/>
    </source>
</evidence>
<organism evidence="2 3">
    <name type="scientific">Streptomyces nitrosporeus</name>
    <dbReference type="NCBI Taxonomy" id="28894"/>
    <lineage>
        <taxon>Bacteria</taxon>
        <taxon>Bacillati</taxon>
        <taxon>Actinomycetota</taxon>
        <taxon>Actinomycetes</taxon>
        <taxon>Kitasatosporales</taxon>
        <taxon>Streptomycetaceae</taxon>
        <taxon>Streptomyces</taxon>
    </lineage>
</organism>
<accession>A0A5J6FHK8</accession>
<name>A0A5J6FHK8_9ACTN</name>
<dbReference type="Proteomes" id="UP000326178">
    <property type="component" value="Chromosome"/>
</dbReference>
<dbReference type="AlphaFoldDB" id="A0A5J6FHK8"/>
<proteinExistence type="predicted"/>
<keyword evidence="3" id="KW-1185">Reference proteome</keyword>
<feature type="region of interest" description="Disordered" evidence="1">
    <location>
        <begin position="1"/>
        <end position="42"/>
    </location>
</feature>